<dbReference type="InterPro" id="IPR008984">
    <property type="entry name" value="SMAD_FHA_dom_sf"/>
</dbReference>
<sequence length="933" mass="100905">MDSEREESPMPLPAPPLLGHLVLVKRKTGEELQRYPIDSERVTFGRDYDLCDIRIYYADVSRLHAGIIFDLLTNRATLHVHGNNGLDHQTAGGQTTKYQPPSIISLNEGDVFIIRKRHFRFEYAPTPAELTSASVLTPNAASPISAASPAKTSPAKVYPSLPSIPALSSPAKAVRRRASHRLSLVPAGKDFVPLSPIKSRRHSTLGLGPGATTRATPEAGEAGMEEIVEGSEEDGSILEIVDGEDGETVYVEVTEEARAEMVQRPIHQNPFMTPQQVRKAAPRNTSAVPRTRKLPPPQRDMQQAAAPETQIESLDVVATPSEDHEEVGTNTADVPSTPRSVPLPQSGDTPYASTPQQRVSVPANVALSTPRGPVTLHKALLLRSARKAWEETRSPGIDGAVASGSVVTKRKSLSPKIKTPRKSLTPRPSMAIQEPESPVAEQEDDEAAYDEDGQMGDVEEEQGGIRWVHEDGTAEVSFEDSESDHDSLDADMSLDVPGEEVIDFGGSELVVGNRDEEEDEVPDEDMPVDDDMEEEFINDQGDVDEDANVEDEEQEQDEVDEDETAAGEFSHGTPVNVKALNRFYTPQVKRLGVQPRRSLASIGGPPMRLEPGTHTPLFTRNKTVPTGTRFPPTPGRLGPPSRPVAIAVSPRPSKAQNRQHAVQEDEDDEQDQEQDQVQDQEEVVSTPVRPKLDAVALAEAKKRRESLATPRHLPLPPSSGFKDPVRETRVAFLRTPNHPALSPTAESDGGAEGGLDNSPTVARTPMDDIRSRLKDLRRQSVQRVATTATQAGRRATVGFALPATPARPPMKSSASYTVAKPGTRFVPPTPNTPAMLPIDEGMTSGVSSIEQTPKNGLYPSLSTPLANEPARAVHGAKPPPAKSPAAVPPTPSFAGFKNLFARPAAAPKTPYLGGIRRMFPVTEHTGVMPPAPR</sequence>
<feature type="region of interest" description="Disordered" evidence="1">
    <location>
        <begin position="511"/>
        <end position="573"/>
    </location>
</feature>
<accession>A0A427YHT4</accession>
<feature type="domain" description="FHA" evidence="2">
    <location>
        <begin position="42"/>
        <end position="85"/>
    </location>
</feature>
<dbReference type="SUPFAM" id="SSF49879">
    <property type="entry name" value="SMAD/FHA domain"/>
    <property type="match status" value="1"/>
</dbReference>
<evidence type="ECO:0000256" key="1">
    <source>
        <dbReference type="SAM" id="MobiDB-lite"/>
    </source>
</evidence>
<dbReference type="Proteomes" id="UP000279259">
    <property type="component" value="Unassembled WGS sequence"/>
</dbReference>
<feature type="compositionally biased region" description="Pro residues" evidence="1">
    <location>
        <begin position="877"/>
        <end position="891"/>
    </location>
</feature>
<reference evidence="3 4" key="1">
    <citation type="submission" date="2018-11" db="EMBL/GenBank/DDBJ databases">
        <title>Genome sequence of Saitozyma podzolica DSM 27192.</title>
        <authorList>
            <person name="Aliyu H."/>
            <person name="Gorte O."/>
            <person name="Ochsenreither K."/>
        </authorList>
    </citation>
    <scope>NUCLEOTIDE SEQUENCE [LARGE SCALE GENOMIC DNA]</scope>
    <source>
        <strain evidence="3 4">DSM 27192</strain>
    </source>
</reference>
<dbReference type="OrthoDB" id="6288785at2759"/>
<comment type="caution">
    <text evidence="3">The sequence shown here is derived from an EMBL/GenBank/DDBJ whole genome shotgun (WGS) entry which is preliminary data.</text>
</comment>
<proteinExistence type="predicted"/>
<feature type="region of interest" description="Disordered" evidence="1">
    <location>
        <begin position="400"/>
        <end position="492"/>
    </location>
</feature>
<feature type="region of interest" description="Disordered" evidence="1">
    <location>
        <begin position="271"/>
        <end position="356"/>
    </location>
</feature>
<feature type="region of interest" description="Disordered" evidence="1">
    <location>
        <begin position="801"/>
        <end position="892"/>
    </location>
</feature>
<feature type="compositionally biased region" description="Polar residues" evidence="1">
    <location>
        <begin position="328"/>
        <end position="339"/>
    </location>
</feature>
<feature type="compositionally biased region" description="Basic residues" evidence="1">
    <location>
        <begin position="408"/>
        <end position="421"/>
    </location>
</feature>
<dbReference type="AlphaFoldDB" id="A0A427YHT4"/>
<dbReference type="STRING" id="1890683.A0A427YHT4"/>
<feature type="compositionally biased region" description="Acidic residues" evidence="1">
    <location>
        <begin position="441"/>
        <end position="462"/>
    </location>
</feature>
<dbReference type="EMBL" id="RSCD01000010">
    <property type="protein sequence ID" value="RSH90641.1"/>
    <property type="molecule type" value="Genomic_DNA"/>
</dbReference>
<dbReference type="Gene3D" id="2.60.200.20">
    <property type="match status" value="1"/>
</dbReference>
<feature type="compositionally biased region" description="Polar residues" evidence="1">
    <location>
        <begin position="346"/>
        <end position="356"/>
    </location>
</feature>
<evidence type="ECO:0000313" key="3">
    <source>
        <dbReference type="EMBL" id="RSH90641.1"/>
    </source>
</evidence>
<evidence type="ECO:0000313" key="4">
    <source>
        <dbReference type="Proteomes" id="UP000279259"/>
    </source>
</evidence>
<feature type="compositionally biased region" description="Polar residues" evidence="1">
    <location>
        <begin position="844"/>
        <end position="865"/>
    </location>
</feature>
<organism evidence="3 4">
    <name type="scientific">Saitozyma podzolica</name>
    <dbReference type="NCBI Taxonomy" id="1890683"/>
    <lineage>
        <taxon>Eukaryota</taxon>
        <taxon>Fungi</taxon>
        <taxon>Dikarya</taxon>
        <taxon>Basidiomycota</taxon>
        <taxon>Agaricomycotina</taxon>
        <taxon>Tremellomycetes</taxon>
        <taxon>Tremellales</taxon>
        <taxon>Trimorphomycetaceae</taxon>
        <taxon>Saitozyma</taxon>
    </lineage>
</organism>
<dbReference type="InterPro" id="IPR000253">
    <property type="entry name" value="FHA_dom"/>
</dbReference>
<feature type="compositionally biased region" description="Basic and acidic residues" evidence="1">
    <location>
        <begin position="765"/>
        <end position="778"/>
    </location>
</feature>
<feature type="compositionally biased region" description="Low complexity" evidence="1">
    <location>
        <begin position="625"/>
        <end position="639"/>
    </location>
</feature>
<evidence type="ECO:0000259" key="2">
    <source>
        <dbReference type="PROSITE" id="PS50006"/>
    </source>
</evidence>
<protein>
    <recommendedName>
        <fullName evidence="2">FHA domain-containing protein</fullName>
    </recommendedName>
</protein>
<feature type="compositionally biased region" description="Acidic residues" evidence="1">
    <location>
        <begin position="664"/>
        <end position="682"/>
    </location>
</feature>
<name>A0A427YHT4_9TREE</name>
<dbReference type="PROSITE" id="PS50006">
    <property type="entry name" value="FHA_DOMAIN"/>
    <property type="match status" value="1"/>
</dbReference>
<feature type="region of interest" description="Disordered" evidence="1">
    <location>
        <begin position="595"/>
        <end position="789"/>
    </location>
</feature>
<gene>
    <name evidence="3" type="ORF">EHS25_001246</name>
</gene>
<feature type="compositionally biased region" description="Acidic residues" evidence="1">
    <location>
        <begin position="515"/>
        <end position="565"/>
    </location>
</feature>
<keyword evidence="4" id="KW-1185">Reference proteome</keyword>